<dbReference type="OrthoDB" id="9789960at2"/>
<dbReference type="RefSeq" id="WP_008587824.1">
    <property type="nucleotide sequence ID" value="NZ_CP007035.1"/>
</dbReference>
<name>W0F0K7_9BACT</name>
<evidence type="ECO:0000256" key="2">
    <source>
        <dbReference type="ARBA" id="ARBA00022729"/>
    </source>
</evidence>
<dbReference type="EMBL" id="CP007035">
    <property type="protein sequence ID" value="AHF16542.1"/>
    <property type="molecule type" value="Genomic_DNA"/>
</dbReference>
<evidence type="ECO:0000256" key="5">
    <source>
        <dbReference type="ARBA" id="ARBA00023027"/>
    </source>
</evidence>
<dbReference type="HOGENOM" id="CLU_019722_1_2_10"/>
<evidence type="ECO:0000256" key="3">
    <source>
        <dbReference type="ARBA" id="ARBA00022827"/>
    </source>
</evidence>
<dbReference type="Proteomes" id="UP000003586">
    <property type="component" value="Chromosome"/>
</dbReference>
<keyword evidence="7" id="KW-1185">Reference proteome</keyword>
<dbReference type="eggNOG" id="COG1233">
    <property type="taxonomic scope" value="Bacteria"/>
</dbReference>
<evidence type="ECO:0000256" key="1">
    <source>
        <dbReference type="ARBA" id="ARBA00022630"/>
    </source>
</evidence>
<dbReference type="Gene3D" id="3.50.50.60">
    <property type="entry name" value="FAD/NAD(P)-binding domain"/>
    <property type="match status" value="2"/>
</dbReference>
<dbReference type="PANTHER" id="PTHR46091">
    <property type="entry name" value="BLR7054 PROTEIN"/>
    <property type="match status" value="1"/>
</dbReference>
<keyword evidence="4" id="KW-0521">NADP</keyword>
<proteinExistence type="predicted"/>
<dbReference type="PANTHER" id="PTHR46091:SF3">
    <property type="entry name" value="AMINE OXIDASE DOMAIN-CONTAINING PROTEIN"/>
    <property type="match status" value="1"/>
</dbReference>
<dbReference type="SUPFAM" id="SSF51905">
    <property type="entry name" value="FAD/NAD(P)-binding domain"/>
    <property type="match status" value="1"/>
</dbReference>
<dbReference type="InterPro" id="IPR036188">
    <property type="entry name" value="FAD/NAD-bd_sf"/>
</dbReference>
<keyword evidence="1" id="KW-0285">Flavoprotein</keyword>
<accession>W0F0K7</accession>
<organism evidence="6 7">
    <name type="scientific">Niabella soli DSM 19437</name>
    <dbReference type="NCBI Taxonomy" id="929713"/>
    <lineage>
        <taxon>Bacteria</taxon>
        <taxon>Pseudomonadati</taxon>
        <taxon>Bacteroidota</taxon>
        <taxon>Chitinophagia</taxon>
        <taxon>Chitinophagales</taxon>
        <taxon>Chitinophagaceae</taxon>
        <taxon>Niabella</taxon>
    </lineage>
</organism>
<dbReference type="STRING" id="929713.NIASO_17955"/>
<gene>
    <name evidence="6" type="ORF">NIASO_17955</name>
</gene>
<evidence type="ECO:0000313" key="7">
    <source>
        <dbReference type="Proteomes" id="UP000003586"/>
    </source>
</evidence>
<dbReference type="AlphaFoldDB" id="W0F0K7"/>
<dbReference type="Pfam" id="PF13450">
    <property type="entry name" value="NAD_binding_8"/>
    <property type="match status" value="1"/>
</dbReference>
<evidence type="ECO:0000256" key="4">
    <source>
        <dbReference type="ARBA" id="ARBA00022857"/>
    </source>
</evidence>
<keyword evidence="5" id="KW-0520">NAD</keyword>
<reference evidence="6 7" key="1">
    <citation type="submission" date="2013-12" db="EMBL/GenBank/DDBJ databases">
        <authorList>
            <consortium name="DOE Joint Genome Institute"/>
            <person name="Eisen J."/>
            <person name="Huntemann M."/>
            <person name="Han J."/>
            <person name="Chen A."/>
            <person name="Kyrpides N."/>
            <person name="Mavromatis K."/>
            <person name="Markowitz V."/>
            <person name="Palaniappan K."/>
            <person name="Ivanova N."/>
            <person name="Schaumberg A."/>
            <person name="Pati A."/>
            <person name="Liolios K."/>
            <person name="Nordberg H.P."/>
            <person name="Cantor M.N."/>
            <person name="Hua S.X."/>
            <person name="Woyke T."/>
        </authorList>
    </citation>
    <scope>NUCLEOTIDE SEQUENCE [LARGE SCALE GENOMIC DNA]</scope>
    <source>
        <strain evidence="7">DSM 19437</strain>
    </source>
</reference>
<sequence>MYFDVVIIGSGLGGLLCGSILAKKGMHVCIIEKNKQLGGNLQTFSRNKQIFDTGVHYIGGLEKGQNLYQVFKYAGIMDKLRLEKMDEAFDHFLLEHDPKEYVQSQGYDAFIKNLGVDFPEEKEAIIHYCNLVKDTCNRFPLYRLTMHSTASKDAILSLSAKAVIESVTSNKKLQAVLAGNNLLYSGVAGKTPFHVHALIVNSYIESSWKCVDGGSQIAKLLGAEIKKHKGTIIRNCTVNRIVEEAGKITHIETEDGRRFSASYFISNMSPAATLSSTHSAHLKVIYRKRILGLENTISSFSLHIVLKPYSVLYKNHNYYYHKEGHLWNMNDYTTADWPLGYGLYYTADRKNKTYAASVSILTPMWFKNVEQWQHTYNRAGKESERGAAYETFKKQKTDQLLALVNERFPEIVDNAAHIYAATPLTNRDYIGIADGSMYGIQKDFTDPLKTVISPRTRIPNLFLTGQNLNLHGILGTSLSAVLTCTLLLNDNTLVDKIRNA</sequence>
<keyword evidence="3" id="KW-0274">FAD</keyword>
<keyword evidence="2" id="KW-0732">Signal</keyword>
<dbReference type="InterPro" id="IPR052206">
    <property type="entry name" value="Retinol_saturase"/>
</dbReference>
<protein>
    <submittedName>
        <fullName evidence="6">All-trans-retinol 13,14-reductase</fullName>
    </submittedName>
</protein>
<dbReference type="KEGG" id="nso:NIASO_17955"/>
<evidence type="ECO:0000313" key="6">
    <source>
        <dbReference type="EMBL" id="AHF16542.1"/>
    </source>
</evidence>